<organism evidence="1">
    <name type="scientific">bioreactor metagenome</name>
    <dbReference type="NCBI Taxonomy" id="1076179"/>
    <lineage>
        <taxon>unclassified sequences</taxon>
        <taxon>metagenomes</taxon>
        <taxon>ecological metagenomes</taxon>
    </lineage>
</organism>
<reference evidence="1" key="1">
    <citation type="submission" date="2019-08" db="EMBL/GenBank/DDBJ databases">
        <authorList>
            <person name="Kucharzyk K."/>
            <person name="Murdoch R.W."/>
            <person name="Higgins S."/>
            <person name="Loffler F."/>
        </authorList>
    </citation>
    <scope>NUCLEOTIDE SEQUENCE</scope>
</reference>
<name>A0A645CZ33_9ZZZZ</name>
<dbReference type="AlphaFoldDB" id="A0A645CZ33"/>
<evidence type="ECO:0000313" key="1">
    <source>
        <dbReference type="EMBL" id="MPM82416.1"/>
    </source>
</evidence>
<protein>
    <submittedName>
        <fullName evidence="1">Uncharacterized protein</fullName>
    </submittedName>
</protein>
<proteinExistence type="predicted"/>
<dbReference type="EMBL" id="VSSQ01031511">
    <property type="protein sequence ID" value="MPM82416.1"/>
    <property type="molecule type" value="Genomic_DNA"/>
</dbReference>
<sequence>MRKVALANVFAMDNLAGVLARNSALGGFVEPERVDVVVEFVDARRLCDVDHCDIAGVAECFGKCFVAMSARLPATYLFQPEGARAVAVEGALCTRCACVDARRSGDHVEHGSGFVGIRHDSRARHRHELGYHIARRIVQVEGRIRGNRNDFARVGVHNQAGNTDWPVDLVALLEVFFQIALCNRVTGNRHIIALNRGDVFRRTVGKRIVLSVYLGYEQTVRARKVGVVLRLQTGLPFRLNAGKTDQLRKELSKRVVPLHVGGIADAVAELQRFELVNDRAFHLALELHLQF</sequence>
<comment type="caution">
    <text evidence="1">The sequence shown here is derived from an EMBL/GenBank/DDBJ whole genome shotgun (WGS) entry which is preliminary data.</text>
</comment>
<accession>A0A645CZ33</accession>
<gene>
    <name evidence="1" type="ORF">SDC9_129477</name>
</gene>